<dbReference type="Proteomes" id="UP000193811">
    <property type="component" value="Unassembled WGS sequence"/>
</dbReference>
<evidence type="ECO:0000313" key="2">
    <source>
        <dbReference type="EMBL" id="CQD19675.1"/>
    </source>
</evidence>
<evidence type="ECO:0000313" key="5">
    <source>
        <dbReference type="Proteomes" id="UP000193811"/>
    </source>
</evidence>
<evidence type="ECO:0008006" key="6">
    <source>
        <dbReference type="Google" id="ProtNLM"/>
    </source>
</evidence>
<evidence type="ECO:0000313" key="3">
    <source>
        <dbReference type="EMBL" id="ORV24036.1"/>
    </source>
</evidence>
<sequence>MTTEPAGAALVAQPKRGQTVVSDRVRQRLIEHAVLSVPGVVRRRTIVPGGTLPAVRIGGGPQPRAVDVDIAANWPVDGTRILNEVESAVSRELALSLGEHPRHLGVQISRIVSDRTPAQVADAYAAGPEPNVGTAGGRERFAPRRTAASTITGVLIALMVIAAGVVAVRDALIDVDWISGGAWITPLLGWAGRAEWQWWTWPAAVVAVLAGVILLVVAVKPRRRAYHSVGEGVWVQRHAVEAWHSESAREPRSEGDEQ</sequence>
<protein>
    <recommendedName>
        <fullName evidence="6">Asp23/Gls24 family envelope stress response protein</fullName>
    </recommendedName>
</protein>
<keyword evidence="1" id="KW-0812">Transmembrane</keyword>
<dbReference type="EMBL" id="LQOP01000021">
    <property type="protein sequence ID" value="ORV24036.1"/>
    <property type="molecule type" value="Genomic_DNA"/>
</dbReference>
<dbReference type="GeneID" id="44298003"/>
<name>A0A0U1DN87_9MYCO</name>
<dbReference type="AlphaFoldDB" id="A0A0U1DN87"/>
<feature type="transmembrane region" description="Helical" evidence="1">
    <location>
        <begin position="198"/>
        <end position="219"/>
    </location>
</feature>
<dbReference type="EMBL" id="CTEF01000003">
    <property type="protein sequence ID" value="CQD19675.1"/>
    <property type="molecule type" value="Genomic_DNA"/>
</dbReference>
<dbReference type="Proteomes" id="UP000182227">
    <property type="component" value="Unassembled WGS sequence"/>
</dbReference>
<evidence type="ECO:0000256" key="1">
    <source>
        <dbReference type="SAM" id="Phobius"/>
    </source>
</evidence>
<organism evidence="2 4">
    <name type="scientific">Mycolicibacterium conceptionense</name>
    <dbReference type="NCBI Taxonomy" id="451644"/>
    <lineage>
        <taxon>Bacteria</taxon>
        <taxon>Bacillati</taxon>
        <taxon>Actinomycetota</taxon>
        <taxon>Actinomycetes</taxon>
        <taxon>Mycobacteriales</taxon>
        <taxon>Mycobacteriaceae</taxon>
        <taxon>Mycolicibacterium</taxon>
    </lineage>
</organism>
<keyword evidence="5" id="KW-1185">Reference proteome</keyword>
<accession>A0A0U1DN87</accession>
<keyword evidence="1" id="KW-1133">Transmembrane helix</keyword>
<proteinExistence type="predicted"/>
<evidence type="ECO:0000313" key="4">
    <source>
        <dbReference type="Proteomes" id="UP000182227"/>
    </source>
</evidence>
<reference evidence="2 4" key="1">
    <citation type="submission" date="2015-03" db="EMBL/GenBank/DDBJ databases">
        <authorList>
            <person name="Murphy D."/>
        </authorList>
    </citation>
    <scope>NUCLEOTIDE SEQUENCE [LARGE SCALE GENOMIC DNA]</scope>
    <source>
        <strain evidence="2 4">D16</strain>
    </source>
</reference>
<feature type="transmembrane region" description="Helical" evidence="1">
    <location>
        <begin position="147"/>
        <end position="168"/>
    </location>
</feature>
<dbReference type="RefSeq" id="WP_085141530.1">
    <property type="nucleotide sequence ID" value="NZ_JACKVA010000019.1"/>
</dbReference>
<keyword evidence="1" id="KW-0472">Membrane</keyword>
<reference evidence="3 5" key="2">
    <citation type="submission" date="2016-01" db="EMBL/GenBank/DDBJ databases">
        <title>The new phylogeny of the genus Mycobacterium.</title>
        <authorList>
            <person name="Tarcisio F."/>
            <person name="Conor M."/>
            <person name="Antonella G."/>
            <person name="Elisabetta G."/>
            <person name="Giulia F.S."/>
            <person name="Sara T."/>
            <person name="Anna F."/>
            <person name="Clotilde B."/>
            <person name="Roberto B."/>
            <person name="Veronica D.S."/>
            <person name="Fabio R."/>
            <person name="Monica P."/>
            <person name="Olivier J."/>
            <person name="Enrico T."/>
            <person name="Nicola S."/>
        </authorList>
    </citation>
    <scope>NUCLEOTIDE SEQUENCE [LARGE SCALE GENOMIC DNA]</scope>
    <source>
        <strain evidence="3 5">CCUG 50187</strain>
    </source>
</reference>
<gene>
    <name evidence="3" type="ORF">AWB98_21250</name>
    <name evidence="2" type="ORF">BN970_04479</name>
</gene>